<accession>A0A4P6UV93</accession>
<organism evidence="2 3">
    <name type="scientific">Ureibacillus thermophilus</name>
    <dbReference type="NCBI Taxonomy" id="367743"/>
    <lineage>
        <taxon>Bacteria</taxon>
        <taxon>Bacillati</taxon>
        <taxon>Bacillota</taxon>
        <taxon>Bacilli</taxon>
        <taxon>Bacillales</taxon>
        <taxon>Caryophanaceae</taxon>
        <taxon>Ureibacillus</taxon>
    </lineage>
</organism>
<dbReference type="EMBL" id="CP036528">
    <property type="protein sequence ID" value="QBK26171.1"/>
    <property type="molecule type" value="Genomic_DNA"/>
</dbReference>
<dbReference type="Gene3D" id="1.10.10.10">
    <property type="entry name" value="Winged helix-like DNA-binding domain superfamily/Winged helix DNA-binding domain"/>
    <property type="match status" value="1"/>
</dbReference>
<dbReference type="InterPro" id="IPR003432">
    <property type="entry name" value="RTP"/>
</dbReference>
<dbReference type="InterPro" id="IPR036388">
    <property type="entry name" value="WH-like_DNA-bd_sf"/>
</dbReference>
<evidence type="ECO:0000313" key="3">
    <source>
        <dbReference type="Proteomes" id="UP000291151"/>
    </source>
</evidence>
<dbReference type="Proteomes" id="UP000291151">
    <property type="component" value="Chromosome"/>
</dbReference>
<proteinExistence type="predicted"/>
<dbReference type="GO" id="GO:0006274">
    <property type="term" value="P:DNA replication termination"/>
    <property type="evidence" value="ECO:0007669"/>
    <property type="project" value="InterPro"/>
</dbReference>
<dbReference type="PIRSF" id="PIRSF021424">
    <property type="entry name" value="RTP"/>
    <property type="match status" value="1"/>
</dbReference>
<keyword evidence="3" id="KW-1185">Reference proteome</keyword>
<protein>
    <recommendedName>
        <fullName evidence="1">Replication termination protein</fullName>
    </recommendedName>
    <alternativeName>
        <fullName evidence="1">Replication terminator protein</fullName>
    </alternativeName>
</protein>
<evidence type="ECO:0000313" key="2">
    <source>
        <dbReference type="EMBL" id="QBK26171.1"/>
    </source>
</evidence>
<evidence type="ECO:0000256" key="1">
    <source>
        <dbReference type="PIRNR" id="PIRNR021424"/>
    </source>
</evidence>
<dbReference type="Pfam" id="PF02334">
    <property type="entry name" value="RTP"/>
    <property type="match status" value="1"/>
</dbReference>
<comment type="subunit">
    <text evidence="1">Homodimer.</text>
</comment>
<dbReference type="AlphaFoldDB" id="A0A4P6UV93"/>
<reference evidence="2 3" key="1">
    <citation type="submission" date="2019-02" db="EMBL/GenBank/DDBJ databases">
        <title>Ureibacillus thermophilus.</title>
        <authorList>
            <person name="Sunny J.S."/>
            <person name="Natarajan A."/>
            <person name="Saleena L.M."/>
        </authorList>
    </citation>
    <scope>NUCLEOTIDE SEQUENCE [LARGE SCALE GENOMIC DNA]</scope>
    <source>
        <strain evidence="2 3">LM102</strain>
    </source>
</reference>
<keyword evidence="1" id="KW-0238">DNA-binding</keyword>
<gene>
    <name evidence="2" type="ORF">DKZ56_10035</name>
</gene>
<sequence>MRKNTFIIKQRAFLKLYMLHEAEKGRLYGLQILENLQDYFKDLGYKPTKSEVYKSLHELLKEGYVTREPIKKEGAEMQTLYIYRLGDKEKVKAYKDMVKADLDRSIALLNRALKDNYSQKRG</sequence>
<dbReference type="InterPro" id="IPR036390">
    <property type="entry name" value="WH_DNA-bd_sf"/>
</dbReference>
<comment type="function">
    <text evidence="1">Plays a role in DNA replication and termination (fork arrest mechanism). Two dimers of rtp bind to the two inverted repeat regions (IRI and IRII) present in the termination site. The binding of each dimer is centered on an 8 bp direct repeat.</text>
</comment>
<dbReference type="KEGG" id="uth:DKZ56_10035"/>
<dbReference type="SUPFAM" id="SSF46785">
    <property type="entry name" value="Winged helix' DNA-binding domain"/>
    <property type="match status" value="1"/>
</dbReference>
<dbReference type="GO" id="GO:0003677">
    <property type="term" value="F:DNA binding"/>
    <property type="evidence" value="ECO:0007669"/>
    <property type="project" value="UniProtKB-KW"/>
</dbReference>
<dbReference type="RefSeq" id="WP_208649860.1">
    <property type="nucleotide sequence ID" value="NZ_CP036528.1"/>
</dbReference>
<name>A0A4P6UV93_9BACL</name>